<dbReference type="Proteomes" id="UP000317716">
    <property type="component" value="Unassembled WGS sequence"/>
</dbReference>
<feature type="transmembrane region" description="Helical" evidence="2">
    <location>
        <begin position="357"/>
        <end position="375"/>
    </location>
</feature>
<dbReference type="PANTHER" id="PTHR48090">
    <property type="entry name" value="UNDECAPRENYL-PHOSPHATE 4-DEOXY-4-FORMAMIDO-L-ARABINOSE TRANSFERASE-RELATED"/>
    <property type="match status" value="1"/>
</dbReference>
<dbReference type="SUPFAM" id="SSF53448">
    <property type="entry name" value="Nucleotide-diphospho-sugar transferases"/>
    <property type="match status" value="1"/>
</dbReference>
<feature type="transmembrane region" description="Helical" evidence="2">
    <location>
        <begin position="387"/>
        <end position="409"/>
    </location>
</feature>
<dbReference type="EMBL" id="VBOS01000320">
    <property type="protein sequence ID" value="TMQ52493.1"/>
    <property type="molecule type" value="Genomic_DNA"/>
</dbReference>
<sequence>MVTRWPRARAASIRYRPTNRGPPRISRRTRTLPSFRVMRLIARPHRPGRRRDATTHLPGLRNRQPGISSGVIIWEGWVRVGLGAVGREGGINPHMTAGEPVATATVARAQARALEPQSEQGSGARRSEARAHATVVIPAYNEENGVAEVVRHVGEILSAAGIEHEILVVDDGSQDGTAEAARATSARVIQHGANRGYGAALKTGIRAARHPLICITDADSTYPAEQLPRLIAEAEEADMVVGARLSGAVQIPLARRPAKWFLNTVANYLTDTRIPDLNSGLRVMRRAMALEYFDILPDRFSFTTTITLAGLCDGYRLKFIPVEYRRRVGKSKIKPIEALNFLTLILRTMTYFRPLRILLPIAFGLFLIGATKFVIDWFYSRLSGTSVLFLLAALNTVFFGVLADMLCFVRRHRTAPPL</sequence>
<evidence type="ECO:0000259" key="3">
    <source>
        <dbReference type="Pfam" id="PF00535"/>
    </source>
</evidence>
<dbReference type="CDD" id="cd04179">
    <property type="entry name" value="DPM_DPG-synthase_like"/>
    <property type="match status" value="1"/>
</dbReference>
<keyword evidence="2" id="KW-0472">Membrane</keyword>
<dbReference type="InterPro" id="IPR050256">
    <property type="entry name" value="Glycosyltransferase_2"/>
</dbReference>
<dbReference type="Gene3D" id="3.90.550.10">
    <property type="entry name" value="Spore Coat Polysaccharide Biosynthesis Protein SpsA, Chain A"/>
    <property type="match status" value="1"/>
</dbReference>
<evidence type="ECO:0000256" key="1">
    <source>
        <dbReference type="SAM" id="MobiDB-lite"/>
    </source>
</evidence>
<accession>A0A538SM91</accession>
<dbReference type="InterPro" id="IPR029044">
    <property type="entry name" value="Nucleotide-diphossugar_trans"/>
</dbReference>
<gene>
    <name evidence="4" type="ORF">E6K72_09050</name>
</gene>
<keyword evidence="4" id="KW-0808">Transferase</keyword>
<evidence type="ECO:0000313" key="5">
    <source>
        <dbReference type="Proteomes" id="UP000317716"/>
    </source>
</evidence>
<dbReference type="AlphaFoldDB" id="A0A538SM91"/>
<dbReference type="GO" id="GO:0016740">
    <property type="term" value="F:transferase activity"/>
    <property type="evidence" value="ECO:0007669"/>
    <property type="project" value="UniProtKB-KW"/>
</dbReference>
<feature type="domain" description="Glycosyltransferase 2-like" evidence="3">
    <location>
        <begin position="134"/>
        <end position="291"/>
    </location>
</feature>
<dbReference type="PANTHER" id="PTHR48090:SF7">
    <property type="entry name" value="RFBJ PROTEIN"/>
    <property type="match status" value="1"/>
</dbReference>
<protein>
    <submittedName>
        <fullName evidence="4">Glycosyltransferase family 2 protein</fullName>
    </submittedName>
</protein>
<evidence type="ECO:0000256" key="2">
    <source>
        <dbReference type="SAM" id="Phobius"/>
    </source>
</evidence>
<keyword evidence="2" id="KW-1133">Transmembrane helix</keyword>
<name>A0A538SM91_UNCEI</name>
<keyword evidence="2" id="KW-0812">Transmembrane</keyword>
<evidence type="ECO:0000313" key="4">
    <source>
        <dbReference type="EMBL" id="TMQ52493.1"/>
    </source>
</evidence>
<reference evidence="4 5" key="1">
    <citation type="journal article" date="2019" name="Nat. Microbiol.">
        <title>Mediterranean grassland soil C-N compound turnover is dependent on rainfall and depth, and is mediated by genomically divergent microorganisms.</title>
        <authorList>
            <person name="Diamond S."/>
            <person name="Andeer P.F."/>
            <person name="Li Z."/>
            <person name="Crits-Christoph A."/>
            <person name="Burstein D."/>
            <person name="Anantharaman K."/>
            <person name="Lane K.R."/>
            <person name="Thomas B.C."/>
            <person name="Pan C."/>
            <person name="Northen T.R."/>
            <person name="Banfield J.F."/>
        </authorList>
    </citation>
    <scope>NUCLEOTIDE SEQUENCE [LARGE SCALE GENOMIC DNA]</scope>
    <source>
        <strain evidence="4">WS_2</strain>
    </source>
</reference>
<organism evidence="4 5">
    <name type="scientific">Eiseniibacteriota bacterium</name>
    <dbReference type="NCBI Taxonomy" id="2212470"/>
    <lineage>
        <taxon>Bacteria</taxon>
        <taxon>Candidatus Eiseniibacteriota</taxon>
    </lineage>
</organism>
<dbReference type="InterPro" id="IPR001173">
    <property type="entry name" value="Glyco_trans_2-like"/>
</dbReference>
<dbReference type="Pfam" id="PF00535">
    <property type="entry name" value="Glycos_transf_2"/>
    <property type="match status" value="1"/>
</dbReference>
<feature type="region of interest" description="Disordered" evidence="1">
    <location>
        <begin position="1"/>
        <end position="27"/>
    </location>
</feature>
<comment type="caution">
    <text evidence="4">The sequence shown here is derived from an EMBL/GenBank/DDBJ whole genome shotgun (WGS) entry which is preliminary data.</text>
</comment>
<proteinExistence type="predicted"/>